<dbReference type="PANTHER" id="PTHR10751">
    <property type="entry name" value="GUANYLATE BINDING PROTEIN"/>
    <property type="match status" value="1"/>
</dbReference>
<dbReference type="EMBL" id="CAJJDM010000147">
    <property type="protein sequence ID" value="CAD8110111.1"/>
    <property type="molecule type" value="Genomic_DNA"/>
</dbReference>
<comment type="caution">
    <text evidence="6">The sequence shown here is derived from an EMBL/GenBank/DDBJ whole genome shotgun (WGS) entry which is preliminary data.</text>
</comment>
<keyword evidence="2" id="KW-0342">GTP-binding</keyword>
<feature type="domain" description="GB1/RHD3-type G" evidence="5">
    <location>
        <begin position="34"/>
        <end position="260"/>
    </location>
</feature>
<comment type="similarity">
    <text evidence="3">Belongs to the TRAFAC class dynamin-like GTPase superfamily. GB1/RHD3 GTPase family.</text>
</comment>
<keyword evidence="1" id="KW-0547">Nucleotide-binding</keyword>
<dbReference type="PROSITE" id="PS51715">
    <property type="entry name" value="G_GB1_RHD3"/>
    <property type="match status" value="1"/>
</dbReference>
<name>A0A8S1Q5R5_PARPR</name>
<dbReference type="GO" id="GO:0003924">
    <property type="term" value="F:GTPase activity"/>
    <property type="evidence" value="ECO:0007669"/>
    <property type="project" value="InterPro"/>
</dbReference>
<keyword evidence="7" id="KW-1185">Reference proteome</keyword>
<reference evidence="6" key="1">
    <citation type="submission" date="2021-01" db="EMBL/GenBank/DDBJ databases">
        <authorList>
            <consortium name="Genoscope - CEA"/>
            <person name="William W."/>
        </authorList>
    </citation>
    <scope>NUCLEOTIDE SEQUENCE</scope>
</reference>
<evidence type="ECO:0000259" key="5">
    <source>
        <dbReference type="PROSITE" id="PS51715"/>
    </source>
</evidence>
<proteinExistence type="inferred from homology"/>
<dbReference type="GO" id="GO:0005525">
    <property type="term" value="F:GTP binding"/>
    <property type="evidence" value="ECO:0007669"/>
    <property type="project" value="UniProtKB-KW"/>
</dbReference>
<dbReference type="InterPro" id="IPR015894">
    <property type="entry name" value="Guanylate-bd_N"/>
</dbReference>
<evidence type="ECO:0000256" key="1">
    <source>
        <dbReference type="ARBA" id="ARBA00022741"/>
    </source>
</evidence>
<dbReference type="AlphaFoldDB" id="A0A8S1Q5R5"/>
<dbReference type="InterPro" id="IPR003191">
    <property type="entry name" value="Guanylate-bd/ATL_C"/>
</dbReference>
<accession>A0A8S1Q5R5</accession>
<evidence type="ECO:0000256" key="2">
    <source>
        <dbReference type="ARBA" id="ARBA00023134"/>
    </source>
</evidence>
<evidence type="ECO:0000256" key="4">
    <source>
        <dbReference type="SAM" id="Coils"/>
    </source>
</evidence>
<dbReference type="OMA" id="ERECHAV"/>
<dbReference type="CDD" id="cd01851">
    <property type="entry name" value="GBP"/>
    <property type="match status" value="1"/>
</dbReference>
<keyword evidence="4" id="KW-0175">Coiled coil</keyword>
<sequence length="680" mass="80060">MQQELDQPILFIDIDEDGKFLMSKKAVQFIQAIETNIAIISIVGQYRTGKSYLLNRFAGQQTGFTLGSSTNPCTKGIWIWGKRVESDNLTILLLDTEGLNSYERDQNNDARLLVLACLISSTLLYNIMQVIDEKSLETLSFTTNISKHLLGDDEFITQYLPSITWVIRDFGLDLQGSTANTYLEECLDEQQGFADEFKQRNLIRQAITKYFKRRNCYTLVRPVADERQLRELDKVPYSELRYEFKIQLNQLIQNTLLDIQPKMYKNTPLNGKRLIELVTQYVTTINNGSVPNIENVWDRILSKEFNKMMEKAKEIISSDISLPTTYELLFSNLHQISTKAQESILHYHIAPDRQIEGIVQLSKQITEKSQVLFQENYIKSKRTNQVISNKMYDILNQLSEQGKLVNVQHIIAQVNNIKKIYFQEAKPPSNYECYVQFLELVMQIIEKVSNTMQMNYQRKEEDYKQEINVLKSQINTLQEILKSEKENLHKQLDQVKLTLQEERVMYEKKLLELDGSSQIEFRKGELFENPDLFMKKELKNQQLQSQQTFNLTLKDINQKFMDLKEKLDDIYESRVEIEKEKIYNKAIYECKEQNQAQIDRIKLTYESEVKILKEDRLRLQEQRELLQIQLTQKDCEYQILKERLKQIEKQKTKDIEHADMLCKISDQLVKALKKLEKKKI</sequence>
<protein>
    <recommendedName>
        <fullName evidence="5">GB1/RHD3-type G domain-containing protein</fullName>
    </recommendedName>
</protein>
<dbReference type="Proteomes" id="UP000688137">
    <property type="component" value="Unassembled WGS sequence"/>
</dbReference>
<gene>
    <name evidence="6" type="ORF">PPRIM_AZ9-3.1.T1430020</name>
</gene>
<feature type="coiled-coil region" evidence="4">
    <location>
        <begin position="602"/>
        <end position="650"/>
    </location>
</feature>
<dbReference type="Pfam" id="PF02841">
    <property type="entry name" value="GBP_C"/>
    <property type="match status" value="1"/>
</dbReference>
<evidence type="ECO:0000256" key="3">
    <source>
        <dbReference type="PROSITE-ProRule" id="PRU01052"/>
    </source>
</evidence>
<dbReference type="Pfam" id="PF02263">
    <property type="entry name" value="GBP"/>
    <property type="match status" value="1"/>
</dbReference>
<dbReference type="InterPro" id="IPR030386">
    <property type="entry name" value="G_GB1_RHD3_dom"/>
</dbReference>
<evidence type="ECO:0000313" key="7">
    <source>
        <dbReference type="Proteomes" id="UP000688137"/>
    </source>
</evidence>
<organism evidence="6 7">
    <name type="scientific">Paramecium primaurelia</name>
    <dbReference type="NCBI Taxonomy" id="5886"/>
    <lineage>
        <taxon>Eukaryota</taxon>
        <taxon>Sar</taxon>
        <taxon>Alveolata</taxon>
        <taxon>Ciliophora</taxon>
        <taxon>Intramacronucleata</taxon>
        <taxon>Oligohymenophorea</taxon>
        <taxon>Peniculida</taxon>
        <taxon>Parameciidae</taxon>
        <taxon>Paramecium</taxon>
    </lineage>
</organism>
<evidence type="ECO:0000313" key="6">
    <source>
        <dbReference type="EMBL" id="CAD8110111.1"/>
    </source>
</evidence>
<feature type="coiled-coil region" evidence="4">
    <location>
        <begin position="453"/>
        <end position="505"/>
    </location>
</feature>